<keyword evidence="6 8" id="KW-1133">Transmembrane helix</keyword>
<keyword evidence="7 8" id="KW-0472">Membrane</keyword>
<evidence type="ECO:0000256" key="7">
    <source>
        <dbReference type="ARBA" id="ARBA00023136"/>
    </source>
</evidence>
<sequence>MDTLPDNYADTDKVQPKTWKVINQLAFFAIAYGIIIRLAQYISNRSLWGDEAYIALNIVNRSYLELLQPLDYDQAAPPGFLWVEKLAVQLFGNNEYSLRLFPLIAGIVSLFALYQLGKWSLSAIALPIALILLACLKYPLYYATEVKQYSSDIMVGLLLCLLLIPLRDRILKKSKVFLLGFLGILAMWFSHTAIFSLGGVELACLITSSAQKRKAIVINRLPAYLILLIGFALYYFFIISKSMKNESLQSSWSPEYPKSIFDILWLLDSFGRFFHKPLGFAGIADGIAIFALVIGCIILYKNNQIKLLILISPILATLTATYLHKYPFRTRLILFLTPYFILIIAQGSAFILSQVNLAKFHQERRKKYVGIFGIIISFFLILPPVIEAGGFLFQPETKYEMRSVIAHIKANQQPGDVLFGDGGGTSAQLEYYAKKYGYSKSQYVVGYNDFLKKEAISDQVWSDYRRQFSQLQNQPRVWFLFSGIGLKEKRGEIVEPRLDRIGQKIDYFGQPGAFAYLYHLWLSF</sequence>
<dbReference type="RefSeq" id="WP_413273710.1">
    <property type="nucleotide sequence ID" value="NZ_JBHFNQ010000207.1"/>
</dbReference>
<keyword evidence="11" id="KW-1185">Reference proteome</keyword>
<feature type="transmembrane region" description="Helical" evidence="8">
    <location>
        <begin position="21"/>
        <end position="42"/>
    </location>
</feature>
<proteinExistence type="predicted"/>
<evidence type="ECO:0000259" key="9">
    <source>
        <dbReference type="Pfam" id="PF13231"/>
    </source>
</evidence>
<evidence type="ECO:0000256" key="2">
    <source>
        <dbReference type="ARBA" id="ARBA00022475"/>
    </source>
</evidence>
<evidence type="ECO:0000256" key="3">
    <source>
        <dbReference type="ARBA" id="ARBA00022676"/>
    </source>
</evidence>
<feature type="transmembrane region" description="Helical" evidence="8">
    <location>
        <begin position="336"/>
        <end position="357"/>
    </location>
</feature>
<dbReference type="Proteomes" id="UP001576774">
    <property type="component" value="Unassembled WGS sequence"/>
</dbReference>
<reference evidence="10 11" key="1">
    <citation type="submission" date="2024-09" db="EMBL/GenBank/DDBJ databases">
        <title>Floridaenema gen nov. (Aerosakkonemataceae, Aerosakkonematales ord. nov., Cyanobacteria) from benthic tropical and subtropical fresh waters, with the description of four new species.</title>
        <authorList>
            <person name="Moretto J.A."/>
            <person name="Berthold D.E."/>
            <person name="Lefler F.W."/>
            <person name="Huang I.-S."/>
            <person name="Laughinghouse H. IV."/>
        </authorList>
    </citation>
    <scope>NUCLEOTIDE SEQUENCE [LARGE SCALE GENOMIC DNA]</scope>
    <source>
        <strain evidence="10 11">BLCC-F46</strain>
    </source>
</reference>
<organism evidence="10 11">
    <name type="scientific">Floridaenema aerugineum BLCC-F46</name>
    <dbReference type="NCBI Taxonomy" id="3153654"/>
    <lineage>
        <taxon>Bacteria</taxon>
        <taxon>Bacillati</taxon>
        <taxon>Cyanobacteriota</taxon>
        <taxon>Cyanophyceae</taxon>
        <taxon>Oscillatoriophycideae</taxon>
        <taxon>Aerosakkonematales</taxon>
        <taxon>Aerosakkonemataceae</taxon>
        <taxon>Floridanema</taxon>
        <taxon>Floridanema aerugineum</taxon>
    </lineage>
</organism>
<evidence type="ECO:0000256" key="5">
    <source>
        <dbReference type="ARBA" id="ARBA00022692"/>
    </source>
</evidence>
<dbReference type="PANTHER" id="PTHR33908">
    <property type="entry name" value="MANNOSYLTRANSFERASE YKCB-RELATED"/>
    <property type="match status" value="1"/>
</dbReference>
<feature type="transmembrane region" description="Helical" evidence="8">
    <location>
        <begin position="281"/>
        <end position="300"/>
    </location>
</feature>
<feature type="transmembrane region" description="Helical" evidence="8">
    <location>
        <begin position="217"/>
        <end position="238"/>
    </location>
</feature>
<dbReference type="GO" id="GO:0016757">
    <property type="term" value="F:glycosyltransferase activity"/>
    <property type="evidence" value="ECO:0007669"/>
    <property type="project" value="UniProtKB-KW"/>
</dbReference>
<keyword evidence="2" id="KW-1003">Cell membrane</keyword>
<name>A0ABV4XD33_9CYAN</name>
<evidence type="ECO:0000256" key="1">
    <source>
        <dbReference type="ARBA" id="ARBA00004651"/>
    </source>
</evidence>
<evidence type="ECO:0000256" key="6">
    <source>
        <dbReference type="ARBA" id="ARBA00022989"/>
    </source>
</evidence>
<gene>
    <name evidence="10" type="ORF">ACE1CC_27975</name>
</gene>
<feature type="transmembrane region" description="Helical" evidence="8">
    <location>
        <begin position="369"/>
        <end position="393"/>
    </location>
</feature>
<feature type="transmembrane region" description="Helical" evidence="8">
    <location>
        <begin position="307"/>
        <end position="324"/>
    </location>
</feature>
<dbReference type="Pfam" id="PF13231">
    <property type="entry name" value="PMT_2"/>
    <property type="match status" value="1"/>
</dbReference>
<keyword evidence="4 10" id="KW-0808">Transferase</keyword>
<comment type="subcellular location">
    <subcellularLocation>
        <location evidence="1">Cell membrane</location>
        <topology evidence="1">Multi-pass membrane protein</topology>
    </subcellularLocation>
</comment>
<keyword evidence="3 10" id="KW-0328">Glycosyltransferase</keyword>
<evidence type="ECO:0000256" key="8">
    <source>
        <dbReference type="SAM" id="Phobius"/>
    </source>
</evidence>
<feature type="domain" description="Glycosyltransferase RgtA/B/C/D-like" evidence="9">
    <location>
        <begin position="77"/>
        <end position="233"/>
    </location>
</feature>
<dbReference type="InterPro" id="IPR050297">
    <property type="entry name" value="LipidA_mod_glycosyltrf_83"/>
</dbReference>
<feature type="transmembrane region" description="Helical" evidence="8">
    <location>
        <begin position="121"/>
        <end position="140"/>
    </location>
</feature>
<evidence type="ECO:0000313" key="10">
    <source>
        <dbReference type="EMBL" id="MFB2880704.1"/>
    </source>
</evidence>
<evidence type="ECO:0000256" key="4">
    <source>
        <dbReference type="ARBA" id="ARBA00022679"/>
    </source>
</evidence>
<keyword evidence="5 8" id="KW-0812">Transmembrane</keyword>
<evidence type="ECO:0000313" key="11">
    <source>
        <dbReference type="Proteomes" id="UP001576774"/>
    </source>
</evidence>
<dbReference type="EMBL" id="JBHFNQ010000207">
    <property type="protein sequence ID" value="MFB2880704.1"/>
    <property type="molecule type" value="Genomic_DNA"/>
</dbReference>
<dbReference type="EC" id="2.4.-.-" evidence="10"/>
<protein>
    <submittedName>
        <fullName evidence="10">Glycosyltransferase family 39 protein</fullName>
        <ecNumber evidence="10">2.4.-.-</ecNumber>
    </submittedName>
</protein>
<feature type="transmembrane region" description="Helical" evidence="8">
    <location>
        <begin position="146"/>
        <end position="164"/>
    </location>
</feature>
<dbReference type="PANTHER" id="PTHR33908:SF11">
    <property type="entry name" value="MEMBRANE PROTEIN"/>
    <property type="match status" value="1"/>
</dbReference>
<feature type="transmembrane region" description="Helical" evidence="8">
    <location>
        <begin position="176"/>
        <end position="197"/>
    </location>
</feature>
<comment type="caution">
    <text evidence="10">The sequence shown here is derived from an EMBL/GenBank/DDBJ whole genome shotgun (WGS) entry which is preliminary data.</text>
</comment>
<dbReference type="InterPro" id="IPR038731">
    <property type="entry name" value="RgtA/B/C-like"/>
</dbReference>
<accession>A0ABV4XD33</accession>